<dbReference type="PANTHER" id="PTHR12526:SF630">
    <property type="entry name" value="GLYCOSYLTRANSFERASE"/>
    <property type="match status" value="1"/>
</dbReference>
<dbReference type="CDD" id="cd03811">
    <property type="entry name" value="GT4_GT28_WabH-like"/>
    <property type="match status" value="1"/>
</dbReference>
<sequence length="359" mass="41771">MLKKICFIVPSLGGGGAERVAIHLMNNLNLEKFEINVIIIYKDKGDYLEDLREEVKRIYLNKKKISYSVFSLLRIIKKEKPDIVINFSFISMIIIGNFIIPFFRRIYYINRQTNILSSQNFNLIKKLLLKRAYKNFNKIITQSKDMTQDLLQNINICKNKIVEINNPIDLEKIESLSNEKIEIELKKDNKNLLCVGRLAKQKGFDVIINIISLLKNKNIKLYILGEGEERKNLEKLIQEKQLEKQVFLLGRKKNPYIYMKKADLFILSSRYEGFPNALIEANACGLYAICNNCPGGVNEIIEENINGNIINFEDMEATKNLILEKVNLGKNRDKIVKKIKRKYSLKKIIQKYEIVLGEK</sequence>
<keyword evidence="1" id="KW-0812">Transmembrane</keyword>
<dbReference type="GeneID" id="62762481"/>
<dbReference type="Proteomes" id="UP000240258">
    <property type="component" value="Chromosome"/>
</dbReference>
<name>A0ABN5J7J5_FUSMR</name>
<reference evidence="5" key="1">
    <citation type="journal article" date="2018" name="MSphere">
        <title>Fusobacterium Genomics Using MinION and Illumina Sequencing Enables Genome Completion and Correction.</title>
        <authorList>
            <person name="Todd S.M."/>
            <person name="Settlage R.E."/>
            <person name="Lahmers K.K."/>
            <person name="Slade D.J."/>
        </authorList>
    </citation>
    <scope>NUCLEOTIDE SEQUENCE [LARGE SCALE GENOMIC DNA]</scope>
    <source>
        <strain evidence="5">ATCC 9817</strain>
    </source>
</reference>
<feature type="domain" description="Glycosyltransferase subfamily 4-like N-terminal" evidence="3">
    <location>
        <begin position="15"/>
        <end position="172"/>
    </location>
</feature>
<dbReference type="EMBL" id="CP028102">
    <property type="protein sequence ID" value="AVQ18144.1"/>
    <property type="molecule type" value="Genomic_DNA"/>
</dbReference>
<accession>A0ABN5J7J5</accession>
<dbReference type="RefSeq" id="WP_005886089.1">
    <property type="nucleotide sequence ID" value="NZ_CP028102.1"/>
</dbReference>
<dbReference type="Pfam" id="PF00534">
    <property type="entry name" value="Glycos_transf_1"/>
    <property type="match status" value="1"/>
</dbReference>
<keyword evidence="1" id="KW-0472">Membrane</keyword>
<proteinExistence type="predicted"/>
<organism evidence="4 5">
    <name type="scientific">Fusobacterium mortiferum ATCC 9817</name>
    <dbReference type="NCBI Taxonomy" id="469616"/>
    <lineage>
        <taxon>Bacteria</taxon>
        <taxon>Fusobacteriati</taxon>
        <taxon>Fusobacteriota</taxon>
        <taxon>Fusobacteriia</taxon>
        <taxon>Fusobacteriales</taxon>
        <taxon>Fusobacteriaceae</taxon>
        <taxon>Fusobacterium</taxon>
    </lineage>
</organism>
<keyword evidence="5" id="KW-1185">Reference proteome</keyword>
<evidence type="ECO:0000313" key="5">
    <source>
        <dbReference type="Proteomes" id="UP000240258"/>
    </source>
</evidence>
<feature type="transmembrane region" description="Helical" evidence="1">
    <location>
        <begin position="83"/>
        <end position="103"/>
    </location>
</feature>
<evidence type="ECO:0000259" key="2">
    <source>
        <dbReference type="Pfam" id="PF00534"/>
    </source>
</evidence>
<gene>
    <name evidence="4" type="ORF">C4N19_03045</name>
</gene>
<feature type="domain" description="Glycosyl transferase family 1" evidence="2">
    <location>
        <begin position="182"/>
        <end position="341"/>
    </location>
</feature>
<dbReference type="InterPro" id="IPR001296">
    <property type="entry name" value="Glyco_trans_1"/>
</dbReference>
<dbReference type="SUPFAM" id="SSF53756">
    <property type="entry name" value="UDP-Glycosyltransferase/glycogen phosphorylase"/>
    <property type="match status" value="1"/>
</dbReference>
<dbReference type="PANTHER" id="PTHR12526">
    <property type="entry name" value="GLYCOSYLTRANSFERASE"/>
    <property type="match status" value="1"/>
</dbReference>
<evidence type="ECO:0000259" key="3">
    <source>
        <dbReference type="Pfam" id="PF13439"/>
    </source>
</evidence>
<keyword evidence="1" id="KW-1133">Transmembrane helix</keyword>
<dbReference type="Gene3D" id="3.40.50.2000">
    <property type="entry name" value="Glycogen Phosphorylase B"/>
    <property type="match status" value="2"/>
</dbReference>
<dbReference type="InterPro" id="IPR028098">
    <property type="entry name" value="Glyco_trans_4-like_N"/>
</dbReference>
<dbReference type="Pfam" id="PF13439">
    <property type="entry name" value="Glyco_transf_4"/>
    <property type="match status" value="1"/>
</dbReference>
<evidence type="ECO:0000256" key="1">
    <source>
        <dbReference type="SAM" id="Phobius"/>
    </source>
</evidence>
<evidence type="ECO:0000313" key="4">
    <source>
        <dbReference type="EMBL" id="AVQ18144.1"/>
    </source>
</evidence>
<protein>
    <submittedName>
        <fullName evidence="4">Glycosyltransferase</fullName>
    </submittedName>
</protein>